<feature type="domain" description="Methyl-accepting transducer" evidence="11">
    <location>
        <begin position="274"/>
        <end position="510"/>
    </location>
</feature>
<keyword evidence="14" id="KW-1185">Reference proteome</keyword>
<feature type="transmembrane region" description="Helical" evidence="10">
    <location>
        <begin position="12"/>
        <end position="33"/>
    </location>
</feature>
<dbReference type="EMBL" id="CP071090">
    <property type="protein sequence ID" value="QSQ20554.1"/>
    <property type="molecule type" value="Genomic_DNA"/>
</dbReference>
<evidence type="ECO:0000256" key="7">
    <source>
        <dbReference type="ARBA" id="ARBA00029447"/>
    </source>
</evidence>
<evidence type="ECO:0000256" key="8">
    <source>
        <dbReference type="PROSITE-ProRule" id="PRU00284"/>
    </source>
</evidence>
<sequence length="570" mass="61419">MLKTVRRSFLFRLYAAMLVSGAPLLLLFPLYLLPTIRSQLIESQREGLKQTVESAASILAAYEARVRSGEMPLAKAQAEAAATIGAMKFDGSNGYFWVLDYNTRLVVHPMFPKSAGRDLSTVELTGNSRRIFKEMVDDSKATGEAALSYSTQKLGADEEVREKLSYVRRFEPWGWIVGSGIYLEDVEDEVDVVERKILWGLGLTVVFTVVGGFIVSMRVMRPVRQLAEAARRVSSGDLGVSVEARGSDEVAQLSRDFNAMVVGIQGMLTEVQQVAGSTATAAEDIRQAAEALKASSQDQSSQLTQMTGAVQEMDQALALNTRSARATVEVAADNGRAAQEGGEVVRLTSAKIQDIVRAVEQSTDTVQRLASTSRTVQEMLQLIRDIADQTHMLAISTAIEAARAGTQGKGFAVVGAEVRKLAERSREAVLRIEALTQQSQADTVTAMDLMQSGVDEVQAGMALSAQTAAALQRIMSNAEGIQTRIRQMAEAHTIQSENSSILATRIHTLSQGAEKAVGDVDRIVGAVTHLHARAQQLRTLMSRFSASGQQKPSAPAAPAPARAAKPRSAA</sequence>
<keyword evidence="6 8" id="KW-0807">Transducer</keyword>
<evidence type="ECO:0000256" key="1">
    <source>
        <dbReference type="ARBA" id="ARBA00004651"/>
    </source>
</evidence>
<keyword evidence="3 10" id="KW-0812">Transmembrane</keyword>
<dbReference type="SMART" id="SM00283">
    <property type="entry name" value="MA"/>
    <property type="match status" value="1"/>
</dbReference>
<feature type="transmembrane region" description="Helical" evidence="10">
    <location>
        <begin position="197"/>
        <end position="215"/>
    </location>
</feature>
<evidence type="ECO:0000256" key="9">
    <source>
        <dbReference type="SAM" id="MobiDB-lite"/>
    </source>
</evidence>
<dbReference type="SMART" id="SM01049">
    <property type="entry name" value="Cache_2"/>
    <property type="match status" value="1"/>
</dbReference>
<feature type="region of interest" description="Disordered" evidence="9">
    <location>
        <begin position="544"/>
        <end position="570"/>
    </location>
</feature>
<keyword evidence="5 10" id="KW-0472">Membrane</keyword>
<dbReference type="InterPro" id="IPR033480">
    <property type="entry name" value="sCache_2"/>
</dbReference>
<evidence type="ECO:0000313" key="14">
    <source>
        <dbReference type="Proteomes" id="UP000662747"/>
    </source>
</evidence>
<protein>
    <submittedName>
        <fullName evidence="13">Cache domain-containing protein</fullName>
    </submittedName>
</protein>
<keyword evidence="2" id="KW-1003">Cell membrane</keyword>
<accession>A0ABX7NT20</accession>
<feature type="domain" description="HAMP" evidence="12">
    <location>
        <begin position="217"/>
        <end position="269"/>
    </location>
</feature>
<dbReference type="InterPro" id="IPR004089">
    <property type="entry name" value="MCPsignal_dom"/>
</dbReference>
<dbReference type="RefSeq" id="WP_206722134.1">
    <property type="nucleotide sequence ID" value="NZ_CP071090.1"/>
</dbReference>
<dbReference type="Gene3D" id="6.10.340.10">
    <property type="match status" value="1"/>
</dbReference>
<dbReference type="InterPro" id="IPR004090">
    <property type="entry name" value="Chemotax_Me-accpt_rcpt"/>
</dbReference>
<evidence type="ECO:0000256" key="2">
    <source>
        <dbReference type="ARBA" id="ARBA00022475"/>
    </source>
</evidence>
<gene>
    <name evidence="13" type="ORF">JY651_35735</name>
</gene>
<evidence type="ECO:0000259" key="11">
    <source>
        <dbReference type="PROSITE" id="PS50111"/>
    </source>
</evidence>
<dbReference type="PANTHER" id="PTHR32089:SF112">
    <property type="entry name" value="LYSOZYME-LIKE PROTEIN-RELATED"/>
    <property type="match status" value="1"/>
</dbReference>
<organism evidence="13 14">
    <name type="scientific">Pyxidicoccus parkwayensis</name>
    <dbReference type="NCBI Taxonomy" id="2813578"/>
    <lineage>
        <taxon>Bacteria</taxon>
        <taxon>Pseudomonadati</taxon>
        <taxon>Myxococcota</taxon>
        <taxon>Myxococcia</taxon>
        <taxon>Myxococcales</taxon>
        <taxon>Cystobacterineae</taxon>
        <taxon>Myxococcaceae</taxon>
        <taxon>Pyxidicoccus</taxon>
    </lineage>
</organism>
<dbReference type="PRINTS" id="PR00260">
    <property type="entry name" value="CHEMTRNSDUCR"/>
</dbReference>
<comment type="similarity">
    <text evidence="7">Belongs to the methyl-accepting chemotaxis (MCP) protein family.</text>
</comment>
<dbReference type="InterPro" id="IPR003660">
    <property type="entry name" value="HAMP_dom"/>
</dbReference>
<evidence type="ECO:0000256" key="5">
    <source>
        <dbReference type="ARBA" id="ARBA00023136"/>
    </source>
</evidence>
<dbReference type="Pfam" id="PF00015">
    <property type="entry name" value="MCPsignal"/>
    <property type="match status" value="1"/>
</dbReference>
<name>A0ABX7NT20_9BACT</name>
<dbReference type="Proteomes" id="UP000662747">
    <property type="component" value="Chromosome"/>
</dbReference>
<keyword evidence="4 10" id="KW-1133">Transmembrane helix</keyword>
<dbReference type="PROSITE" id="PS50111">
    <property type="entry name" value="CHEMOTAXIS_TRANSDUC_2"/>
    <property type="match status" value="1"/>
</dbReference>
<evidence type="ECO:0000256" key="6">
    <source>
        <dbReference type="ARBA" id="ARBA00023224"/>
    </source>
</evidence>
<dbReference type="PROSITE" id="PS50885">
    <property type="entry name" value="HAMP"/>
    <property type="match status" value="1"/>
</dbReference>
<evidence type="ECO:0000259" key="12">
    <source>
        <dbReference type="PROSITE" id="PS50885"/>
    </source>
</evidence>
<proteinExistence type="inferred from homology"/>
<evidence type="ECO:0000256" key="3">
    <source>
        <dbReference type="ARBA" id="ARBA00022692"/>
    </source>
</evidence>
<dbReference type="Pfam" id="PF00672">
    <property type="entry name" value="HAMP"/>
    <property type="match status" value="1"/>
</dbReference>
<dbReference type="PANTHER" id="PTHR32089">
    <property type="entry name" value="METHYL-ACCEPTING CHEMOTAXIS PROTEIN MCPB"/>
    <property type="match status" value="1"/>
</dbReference>
<dbReference type="Gene3D" id="3.30.450.20">
    <property type="entry name" value="PAS domain"/>
    <property type="match status" value="1"/>
</dbReference>
<feature type="compositionally biased region" description="Low complexity" evidence="9">
    <location>
        <begin position="551"/>
        <end position="570"/>
    </location>
</feature>
<reference evidence="13 14" key="1">
    <citation type="submission" date="2021-02" db="EMBL/GenBank/DDBJ databases">
        <title>De Novo genome assembly of isolated myxobacteria.</title>
        <authorList>
            <person name="Stevens D.C."/>
        </authorList>
    </citation>
    <scope>NUCLEOTIDE SEQUENCE [LARGE SCALE GENOMIC DNA]</scope>
    <source>
        <strain evidence="14">SCPEA02</strain>
    </source>
</reference>
<dbReference type="SMART" id="SM00304">
    <property type="entry name" value="HAMP"/>
    <property type="match status" value="1"/>
</dbReference>
<dbReference type="Pfam" id="PF17200">
    <property type="entry name" value="sCache_2"/>
    <property type="match status" value="1"/>
</dbReference>
<dbReference type="CDD" id="cd06225">
    <property type="entry name" value="HAMP"/>
    <property type="match status" value="1"/>
</dbReference>
<evidence type="ECO:0000256" key="4">
    <source>
        <dbReference type="ARBA" id="ARBA00022989"/>
    </source>
</evidence>
<comment type="subcellular location">
    <subcellularLocation>
        <location evidence="1">Cell membrane</location>
        <topology evidence="1">Multi-pass membrane protein</topology>
    </subcellularLocation>
</comment>
<dbReference type="Gene3D" id="1.10.287.950">
    <property type="entry name" value="Methyl-accepting chemotaxis protein"/>
    <property type="match status" value="1"/>
</dbReference>
<dbReference type="SUPFAM" id="SSF58104">
    <property type="entry name" value="Methyl-accepting chemotaxis protein (MCP) signaling domain"/>
    <property type="match status" value="1"/>
</dbReference>
<evidence type="ECO:0000256" key="10">
    <source>
        <dbReference type="SAM" id="Phobius"/>
    </source>
</evidence>
<evidence type="ECO:0000313" key="13">
    <source>
        <dbReference type="EMBL" id="QSQ20554.1"/>
    </source>
</evidence>